<keyword evidence="1" id="KW-1133">Transmembrane helix</keyword>
<comment type="caution">
    <text evidence="2">The sequence shown here is derived from an EMBL/GenBank/DDBJ whole genome shotgun (WGS) entry which is preliminary data.</text>
</comment>
<reference evidence="3" key="1">
    <citation type="journal article" date="2015" name="MBio">
        <title>Genome-Resolved Metagenomic Analysis Reveals Roles for Candidate Phyla and Other Microbial Community Members in Biogeochemical Transformations in Oil Reservoirs.</title>
        <authorList>
            <person name="Hu P."/>
            <person name="Tom L."/>
            <person name="Singh A."/>
            <person name="Thomas B.C."/>
            <person name="Baker B.J."/>
            <person name="Piceno Y.M."/>
            <person name="Andersen G.L."/>
            <person name="Banfield J.F."/>
        </authorList>
    </citation>
    <scope>NUCLEOTIDE SEQUENCE [LARGE SCALE GENOMIC DNA]</scope>
</reference>
<evidence type="ECO:0000256" key="1">
    <source>
        <dbReference type="SAM" id="Phobius"/>
    </source>
</evidence>
<dbReference type="AlphaFoldDB" id="A0A101HQR0"/>
<accession>A0A101HQR0</accession>
<gene>
    <name evidence="2" type="ORF">XD97_0728</name>
</gene>
<dbReference type="Proteomes" id="UP000054705">
    <property type="component" value="Unassembled WGS sequence"/>
</dbReference>
<keyword evidence="1" id="KW-0472">Membrane</keyword>
<organism evidence="2 3">
    <name type="scientific">Pelotomaculum thermopropionicum</name>
    <dbReference type="NCBI Taxonomy" id="110500"/>
    <lineage>
        <taxon>Bacteria</taxon>
        <taxon>Bacillati</taxon>
        <taxon>Bacillota</taxon>
        <taxon>Clostridia</taxon>
        <taxon>Eubacteriales</taxon>
        <taxon>Desulfotomaculaceae</taxon>
        <taxon>Pelotomaculum</taxon>
    </lineage>
</organism>
<keyword evidence="1" id="KW-0812">Transmembrane</keyword>
<name>A0A101HQR0_9FIRM</name>
<feature type="transmembrane region" description="Helical" evidence="1">
    <location>
        <begin position="7"/>
        <end position="26"/>
    </location>
</feature>
<evidence type="ECO:0000313" key="3">
    <source>
        <dbReference type="Proteomes" id="UP000054705"/>
    </source>
</evidence>
<sequence length="147" mass="16046">MKMGLERILIALVVYTAVTLVIIQVLQINDPMRQAAVPVTVPKQYGAAGETVSVLQKHAVTFQLKNYSLLPMARVLVNNEPRGIFDNRYVTVLVGEGDMIKIDGTRYDRAIDIEVLDVSKGVVLPAAGSEFRVEGNVVAVGKVCLNH</sequence>
<protein>
    <submittedName>
        <fullName evidence="2">Putative membrane protein</fullName>
    </submittedName>
</protein>
<proteinExistence type="predicted"/>
<evidence type="ECO:0000313" key="2">
    <source>
        <dbReference type="EMBL" id="KUK81119.1"/>
    </source>
</evidence>
<dbReference type="EMBL" id="LGGS01000175">
    <property type="protein sequence ID" value="KUK81119.1"/>
    <property type="molecule type" value="Genomic_DNA"/>
</dbReference>